<dbReference type="AlphaFoldDB" id="A0AAP0S2J5"/>
<comment type="caution">
    <text evidence="1">The sequence shown here is derived from an EMBL/GenBank/DDBJ whole genome shotgun (WGS) entry which is preliminary data.</text>
</comment>
<dbReference type="Proteomes" id="UP001415857">
    <property type="component" value="Unassembled WGS sequence"/>
</dbReference>
<evidence type="ECO:0000313" key="1">
    <source>
        <dbReference type="EMBL" id="KAK9285590.1"/>
    </source>
</evidence>
<dbReference type="InterPro" id="IPR014718">
    <property type="entry name" value="GH-type_carb-bd"/>
</dbReference>
<dbReference type="InterPro" id="IPR051850">
    <property type="entry name" value="Polysacch_Lyase_4"/>
</dbReference>
<dbReference type="InterPro" id="IPR010325">
    <property type="entry name" value="Rhamnogal_lyase"/>
</dbReference>
<organism evidence="1 2">
    <name type="scientific">Liquidambar formosana</name>
    <name type="common">Formosan gum</name>
    <dbReference type="NCBI Taxonomy" id="63359"/>
    <lineage>
        <taxon>Eukaryota</taxon>
        <taxon>Viridiplantae</taxon>
        <taxon>Streptophyta</taxon>
        <taxon>Embryophyta</taxon>
        <taxon>Tracheophyta</taxon>
        <taxon>Spermatophyta</taxon>
        <taxon>Magnoliopsida</taxon>
        <taxon>eudicotyledons</taxon>
        <taxon>Gunneridae</taxon>
        <taxon>Pentapetalae</taxon>
        <taxon>Saxifragales</taxon>
        <taxon>Altingiaceae</taxon>
        <taxon>Liquidambar</taxon>
    </lineage>
</organism>
<dbReference type="GO" id="GO:0030246">
    <property type="term" value="F:carbohydrate binding"/>
    <property type="evidence" value="ECO:0007669"/>
    <property type="project" value="InterPro"/>
</dbReference>
<keyword evidence="2" id="KW-1185">Reference proteome</keyword>
<dbReference type="PANTHER" id="PTHR32018:SF6">
    <property type="entry name" value="RHAMNOGALACTURONAN ENDOLYASE"/>
    <property type="match status" value="1"/>
</dbReference>
<dbReference type="PANTHER" id="PTHR32018">
    <property type="entry name" value="RHAMNOGALACTURONATE LYASE FAMILY PROTEIN"/>
    <property type="match status" value="1"/>
</dbReference>
<protein>
    <submittedName>
        <fullName evidence="1">Uncharacterized protein</fullName>
    </submittedName>
</protein>
<sequence length="283" mass="32263">MPPLGVQLRVQHQQVVVDNGLVQVTLSVPEGMVMGIQYNGIDNLLDTLNEEDGRGYWDAVWSEPGSLMKSNKIKGTSFRVIMADENQIELSFATSWNPSFNDSGIPLNIDKRFIMLRGDSGFYLYAIYERLEGWPDLNIDQTRIVFKLQRNKFQYMALSDDRQRIMPMFEDREHGQPLAYPEAVLLTNPTNPALRGEVPPLIDVSTFSLKIFSMFLAYMPSYCEAQVDDKYQYSCDDKDNQVHGWICFEPPVGFWMITPSDEFRTAGPVKQDLTSHVGPITLS</sequence>
<evidence type="ECO:0000313" key="2">
    <source>
        <dbReference type="Proteomes" id="UP001415857"/>
    </source>
</evidence>
<dbReference type="EMBL" id="JBBPBK010000005">
    <property type="protein sequence ID" value="KAK9285590.1"/>
    <property type="molecule type" value="Genomic_DNA"/>
</dbReference>
<dbReference type="Pfam" id="PF06045">
    <property type="entry name" value="Rhamnogal_lyase"/>
    <property type="match status" value="1"/>
</dbReference>
<accession>A0AAP0S2J5</accession>
<gene>
    <name evidence="1" type="ORF">L1049_024785</name>
</gene>
<dbReference type="CDD" id="cd10320">
    <property type="entry name" value="RGL4_N"/>
    <property type="match status" value="1"/>
</dbReference>
<name>A0AAP0S2J5_LIQFO</name>
<proteinExistence type="predicted"/>
<reference evidence="1 2" key="1">
    <citation type="journal article" date="2024" name="Plant J.">
        <title>Genome sequences and population genomics reveal climatic adaptation and genomic divergence between two closely related sweetgum species.</title>
        <authorList>
            <person name="Xu W.Q."/>
            <person name="Ren C.Q."/>
            <person name="Zhang X.Y."/>
            <person name="Comes H.P."/>
            <person name="Liu X.H."/>
            <person name="Li Y.G."/>
            <person name="Kettle C.J."/>
            <person name="Jalonen R."/>
            <person name="Gaisberger H."/>
            <person name="Ma Y.Z."/>
            <person name="Qiu Y.X."/>
        </authorList>
    </citation>
    <scope>NUCLEOTIDE SEQUENCE [LARGE SCALE GENOMIC DNA]</scope>
    <source>
        <strain evidence="1">Hangzhou</strain>
    </source>
</reference>
<dbReference type="Gene3D" id="2.70.98.10">
    <property type="match status" value="1"/>
</dbReference>